<name>A0A8H3EB57_9LECA</name>
<accession>A0A8H3EB57</accession>
<dbReference type="Proteomes" id="UP000664169">
    <property type="component" value="Unassembled WGS sequence"/>
</dbReference>
<protein>
    <recommendedName>
        <fullName evidence="1">CHAT domain-containing protein</fullName>
    </recommendedName>
</protein>
<comment type="caution">
    <text evidence="2">The sequence shown here is derived from an EMBL/GenBank/DDBJ whole genome shotgun (WGS) entry which is preliminary data.</text>
</comment>
<dbReference type="Pfam" id="PF12770">
    <property type="entry name" value="CHAT"/>
    <property type="match status" value="1"/>
</dbReference>
<feature type="domain" description="CHAT" evidence="1">
    <location>
        <begin position="62"/>
        <end position="221"/>
    </location>
</feature>
<dbReference type="EMBL" id="CAJPDQ010000001">
    <property type="protein sequence ID" value="CAF9903259.1"/>
    <property type="molecule type" value="Genomic_DNA"/>
</dbReference>
<dbReference type="InterPro" id="IPR024983">
    <property type="entry name" value="CHAT_dom"/>
</dbReference>
<sequence length="397" mass="44292">MSLGSFGKSLRTQQLDKTHFPTLGFRQQKILVLAARLTGGEDIPHMLITRSVHNIATQPSILEANGDVNLSIVRPGTFTAFEEALRRYERGYFDIVHLDMHGTLDENGLAILYFIEISQDLRIRPDPINVTRLADLLVRYGVRVAVINACRSAVSGGTASNLAQLLVDSGLHIAIGMQFNILSHSAETFVRTFYRELLLHGTPILEAVVIARRELRSNRLRATKFGHDPEAIPDPGLLMNLLESTIAGLRTGCHQNNGPSSQPCDYRVLIIVDDLDTVYEDDSEGFHNFQKEFRKHVRRSHNVFFIVSSVFAISWLSTVAIPHELLPLRLADASSLASRNLAFTNEKTDMFKVAIERDYFEELIVFCAGNPLAIIIMTEHLNHAISSGKSLSMASIF</sequence>
<proteinExistence type="predicted"/>
<dbReference type="AlphaFoldDB" id="A0A8H3EB57"/>
<evidence type="ECO:0000313" key="2">
    <source>
        <dbReference type="EMBL" id="CAF9903259.1"/>
    </source>
</evidence>
<evidence type="ECO:0000313" key="3">
    <source>
        <dbReference type="Proteomes" id="UP000664169"/>
    </source>
</evidence>
<reference evidence="2" key="1">
    <citation type="submission" date="2021-03" db="EMBL/GenBank/DDBJ databases">
        <authorList>
            <person name="Tagirdzhanova G."/>
        </authorList>
    </citation>
    <scope>NUCLEOTIDE SEQUENCE</scope>
</reference>
<keyword evidence="3" id="KW-1185">Reference proteome</keyword>
<gene>
    <name evidence="2" type="ORF">GOMPHAMPRED_000158</name>
</gene>
<evidence type="ECO:0000259" key="1">
    <source>
        <dbReference type="Pfam" id="PF12770"/>
    </source>
</evidence>
<organism evidence="2 3">
    <name type="scientific">Gomphillus americanus</name>
    <dbReference type="NCBI Taxonomy" id="1940652"/>
    <lineage>
        <taxon>Eukaryota</taxon>
        <taxon>Fungi</taxon>
        <taxon>Dikarya</taxon>
        <taxon>Ascomycota</taxon>
        <taxon>Pezizomycotina</taxon>
        <taxon>Lecanoromycetes</taxon>
        <taxon>OSLEUM clade</taxon>
        <taxon>Ostropomycetidae</taxon>
        <taxon>Ostropales</taxon>
        <taxon>Graphidaceae</taxon>
        <taxon>Gomphilloideae</taxon>
        <taxon>Gomphillus</taxon>
    </lineage>
</organism>
<dbReference type="OrthoDB" id="5301473at2759"/>